<organism evidence="2 3">
    <name type="scientific">Senna tora</name>
    <dbReference type="NCBI Taxonomy" id="362788"/>
    <lineage>
        <taxon>Eukaryota</taxon>
        <taxon>Viridiplantae</taxon>
        <taxon>Streptophyta</taxon>
        <taxon>Embryophyta</taxon>
        <taxon>Tracheophyta</taxon>
        <taxon>Spermatophyta</taxon>
        <taxon>Magnoliopsida</taxon>
        <taxon>eudicotyledons</taxon>
        <taxon>Gunneridae</taxon>
        <taxon>Pentapetalae</taxon>
        <taxon>rosids</taxon>
        <taxon>fabids</taxon>
        <taxon>Fabales</taxon>
        <taxon>Fabaceae</taxon>
        <taxon>Caesalpinioideae</taxon>
        <taxon>Cassia clade</taxon>
        <taxon>Senna</taxon>
    </lineage>
</organism>
<sequence>MENQVVKVKRETITACMTCPLCNDLFNEATTITECLHTLRVLAENFPPRSLLSFLAFSKCIYDKITDEELECCPVCNIDLGCVPIEKLRPDHNLQDLRAKIFPLKTCKLKAPEVVPSVTQPARRKERSLSSLVVSTPRVSTQATMTGRRTKPTRKASAARSSSFSIEKPIIKEEDSVEEPQENSSSPDTSNKFTQSTGQSLSPPDASQSAPNKETDNGAEEAKDLWKPLNCLVEVASRSKSFKSNMQGSDAKLEPAQVNENDSQVQKSKIKENRRKAKVEEEKTGTDPVSSDTAKANKSRRNRKKKEPVSGESGISPQAVLDANSARLSTRTGPIWFSLIASDDQLLLQGRRCTITPSFCKLFKDKLSAYADIFLFMVEIKCMGQPVDPTLLLNNLIDLWLQTSSPSQRFSATVGSSAKDFVMVLNYARKAPPA</sequence>
<dbReference type="Proteomes" id="UP000634136">
    <property type="component" value="Unassembled WGS sequence"/>
</dbReference>
<feature type="compositionally biased region" description="Polar residues" evidence="1">
    <location>
        <begin position="129"/>
        <end position="147"/>
    </location>
</feature>
<dbReference type="EMBL" id="JAAIUW010000008">
    <property type="protein sequence ID" value="KAF7818393.1"/>
    <property type="molecule type" value="Genomic_DNA"/>
</dbReference>
<dbReference type="PANTHER" id="PTHR46293:SF16">
    <property type="entry name" value="E3 UBIQUITIN PROTEIN LIGASE DRIP1"/>
    <property type="match status" value="1"/>
</dbReference>
<dbReference type="InterPro" id="IPR044807">
    <property type="entry name" value="DRIP1-like"/>
</dbReference>
<proteinExistence type="predicted"/>
<dbReference type="AlphaFoldDB" id="A0A834TA40"/>
<dbReference type="InterPro" id="IPR013083">
    <property type="entry name" value="Znf_RING/FYVE/PHD"/>
</dbReference>
<feature type="compositionally biased region" description="Basic residues" evidence="1">
    <location>
        <begin position="297"/>
        <end position="306"/>
    </location>
</feature>
<gene>
    <name evidence="2" type="ORF">G2W53_023848</name>
</gene>
<protein>
    <submittedName>
        <fullName evidence="2">E3 ubiquitin protein ligase DRIP2-like</fullName>
    </submittedName>
</protein>
<evidence type="ECO:0000313" key="3">
    <source>
        <dbReference type="Proteomes" id="UP000634136"/>
    </source>
</evidence>
<evidence type="ECO:0000256" key="1">
    <source>
        <dbReference type="SAM" id="MobiDB-lite"/>
    </source>
</evidence>
<dbReference type="OrthoDB" id="1305878at2759"/>
<dbReference type="PANTHER" id="PTHR46293">
    <property type="entry name" value="E3 UBIQUITIN PROTEIN LIGASE DRIP1"/>
    <property type="match status" value="1"/>
</dbReference>
<name>A0A834TA40_9FABA</name>
<dbReference type="Gene3D" id="3.30.40.10">
    <property type="entry name" value="Zinc/RING finger domain, C3HC4 (zinc finger)"/>
    <property type="match status" value="1"/>
</dbReference>
<dbReference type="GO" id="GO:0004842">
    <property type="term" value="F:ubiquitin-protein transferase activity"/>
    <property type="evidence" value="ECO:0007669"/>
    <property type="project" value="InterPro"/>
</dbReference>
<comment type="caution">
    <text evidence="2">The sequence shown here is derived from an EMBL/GenBank/DDBJ whole genome shotgun (WGS) entry which is preliminary data.</text>
</comment>
<feature type="compositionally biased region" description="Basic and acidic residues" evidence="1">
    <location>
        <begin position="213"/>
        <end position="223"/>
    </location>
</feature>
<accession>A0A834TA40</accession>
<feature type="region of interest" description="Disordered" evidence="1">
    <location>
        <begin position="241"/>
        <end position="317"/>
    </location>
</feature>
<feature type="compositionally biased region" description="Polar residues" evidence="1">
    <location>
        <begin position="258"/>
        <end position="267"/>
    </location>
</feature>
<evidence type="ECO:0000313" key="2">
    <source>
        <dbReference type="EMBL" id="KAF7818393.1"/>
    </source>
</evidence>
<feature type="region of interest" description="Disordered" evidence="1">
    <location>
        <begin position="116"/>
        <end position="223"/>
    </location>
</feature>
<feature type="compositionally biased region" description="Low complexity" evidence="1">
    <location>
        <begin position="156"/>
        <end position="165"/>
    </location>
</feature>
<feature type="compositionally biased region" description="Polar residues" evidence="1">
    <location>
        <begin position="182"/>
        <end position="212"/>
    </location>
</feature>
<reference evidence="2" key="1">
    <citation type="submission" date="2020-09" db="EMBL/GenBank/DDBJ databases">
        <title>Genome-Enabled Discovery of Anthraquinone Biosynthesis in Senna tora.</title>
        <authorList>
            <person name="Kang S.-H."/>
            <person name="Pandey R.P."/>
            <person name="Lee C.-M."/>
            <person name="Sim J.-S."/>
            <person name="Jeong J.-T."/>
            <person name="Choi B.-S."/>
            <person name="Jung M."/>
            <person name="Ginzburg D."/>
            <person name="Zhao K."/>
            <person name="Won S.Y."/>
            <person name="Oh T.-J."/>
            <person name="Yu Y."/>
            <person name="Kim N.-H."/>
            <person name="Lee O.R."/>
            <person name="Lee T.-H."/>
            <person name="Bashyal P."/>
            <person name="Kim T.-S."/>
            <person name="Lee W.-H."/>
            <person name="Kawkins C."/>
            <person name="Kim C.-K."/>
            <person name="Kim J.S."/>
            <person name="Ahn B.O."/>
            <person name="Rhee S.Y."/>
            <person name="Sohng J.K."/>
        </authorList>
    </citation>
    <scope>NUCLEOTIDE SEQUENCE</scope>
    <source>
        <tissue evidence="2">Leaf</tissue>
    </source>
</reference>
<keyword evidence="3" id="KW-1185">Reference proteome</keyword>